<keyword evidence="2" id="KW-1185">Reference proteome</keyword>
<evidence type="ECO:0000313" key="2">
    <source>
        <dbReference type="Proteomes" id="UP001500618"/>
    </source>
</evidence>
<name>A0ABN2J762_9ACTN</name>
<comment type="caution">
    <text evidence="1">The sequence shown here is derived from an EMBL/GenBank/DDBJ whole genome shotgun (WGS) entry which is preliminary data.</text>
</comment>
<reference evidence="1 2" key="1">
    <citation type="journal article" date="2019" name="Int. J. Syst. Evol. Microbiol.">
        <title>The Global Catalogue of Microorganisms (GCM) 10K type strain sequencing project: providing services to taxonomists for standard genome sequencing and annotation.</title>
        <authorList>
            <consortium name="The Broad Institute Genomics Platform"/>
            <consortium name="The Broad Institute Genome Sequencing Center for Infectious Disease"/>
            <person name="Wu L."/>
            <person name="Ma J."/>
        </authorList>
    </citation>
    <scope>NUCLEOTIDE SEQUENCE [LARGE SCALE GENOMIC DNA]</scope>
    <source>
        <strain evidence="1 2">JCM 14718</strain>
    </source>
</reference>
<dbReference type="EMBL" id="BAAANY010000043">
    <property type="protein sequence ID" value="GAA1719296.1"/>
    <property type="molecule type" value="Genomic_DNA"/>
</dbReference>
<protein>
    <submittedName>
        <fullName evidence="1">Uncharacterized protein</fullName>
    </submittedName>
</protein>
<accession>A0ABN2J762</accession>
<proteinExistence type="predicted"/>
<organism evidence="1 2">
    <name type="scientific">Fodinicola feengrottensis</name>
    <dbReference type="NCBI Taxonomy" id="435914"/>
    <lineage>
        <taxon>Bacteria</taxon>
        <taxon>Bacillati</taxon>
        <taxon>Actinomycetota</taxon>
        <taxon>Actinomycetes</taxon>
        <taxon>Mycobacteriales</taxon>
        <taxon>Fodinicola</taxon>
    </lineage>
</organism>
<evidence type="ECO:0000313" key="1">
    <source>
        <dbReference type="EMBL" id="GAA1719296.1"/>
    </source>
</evidence>
<dbReference type="Proteomes" id="UP001500618">
    <property type="component" value="Unassembled WGS sequence"/>
</dbReference>
<sequence>MPDSAADTALVTVFADQNYLGGSFTYYDTHGNGTCDATGYSFDDVAENNAWLNGISSMRGYDRCTAAEIYTTINRQGSPCFSQESPADGGPIPYVGDVCNDHVRSFRIWAR</sequence>
<dbReference type="Gene3D" id="2.60.20.10">
    <property type="entry name" value="Crystallins"/>
    <property type="match status" value="1"/>
</dbReference>
<gene>
    <name evidence="1" type="ORF">GCM10009765_79600</name>
</gene>